<dbReference type="GO" id="GO:0004181">
    <property type="term" value="F:metallocarboxypeptidase activity"/>
    <property type="evidence" value="ECO:0007669"/>
    <property type="project" value="InterPro"/>
</dbReference>
<keyword evidence="4" id="KW-0479">Metal-binding</keyword>
<dbReference type="PROSITE" id="PS00132">
    <property type="entry name" value="CARBOXYPEPT_ZN_1"/>
    <property type="match status" value="1"/>
</dbReference>
<dbReference type="GO" id="GO:0008270">
    <property type="term" value="F:zinc ion binding"/>
    <property type="evidence" value="ECO:0007669"/>
    <property type="project" value="InterPro"/>
</dbReference>
<keyword evidence="9" id="KW-0732">Signal</keyword>
<evidence type="ECO:0000313" key="11">
    <source>
        <dbReference type="EMBL" id="AYC28920.1"/>
    </source>
</evidence>
<keyword evidence="7" id="KW-0482">Metalloprotease</keyword>
<proteinExistence type="inferred from homology"/>
<evidence type="ECO:0000256" key="8">
    <source>
        <dbReference type="PROSITE-ProRule" id="PRU01379"/>
    </source>
</evidence>
<dbReference type="OrthoDB" id="9802862at2"/>
<feature type="chain" id="PRO_5017266321" description="Peptidase M14 domain-containing protein" evidence="9">
    <location>
        <begin position="26"/>
        <end position="530"/>
    </location>
</feature>
<dbReference type="AlphaFoldDB" id="A0A385YR92"/>
<keyword evidence="3" id="KW-0645">Protease</keyword>
<dbReference type="PROSITE" id="PS52035">
    <property type="entry name" value="PEPTIDASE_M14"/>
    <property type="match status" value="1"/>
</dbReference>
<feature type="domain" description="Peptidase M14" evidence="10">
    <location>
        <begin position="233"/>
        <end position="527"/>
    </location>
</feature>
<keyword evidence="5" id="KW-0378">Hydrolase</keyword>
<comment type="cofactor">
    <cofactor evidence="1">
        <name>Zn(2+)</name>
        <dbReference type="ChEBI" id="CHEBI:29105"/>
    </cofactor>
</comment>
<dbReference type="EMBL" id="CP032418">
    <property type="protein sequence ID" value="AYC28920.1"/>
    <property type="molecule type" value="Genomic_DNA"/>
</dbReference>
<feature type="active site" description="Proton donor/acceptor" evidence="8">
    <location>
        <position position="494"/>
    </location>
</feature>
<dbReference type="Pfam" id="PF00246">
    <property type="entry name" value="Peptidase_M14"/>
    <property type="match status" value="1"/>
</dbReference>
<evidence type="ECO:0000259" key="10">
    <source>
        <dbReference type="PROSITE" id="PS52035"/>
    </source>
</evidence>
<dbReference type="RefSeq" id="WP_119882662.1">
    <property type="nucleotide sequence ID" value="NZ_CP032418.1"/>
</dbReference>
<accession>A0A385YR92</accession>
<evidence type="ECO:0000313" key="12">
    <source>
        <dbReference type="Proteomes" id="UP000265725"/>
    </source>
</evidence>
<evidence type="ECO:0000256" key="5">
    <source>
        <dbReference type="ARBA" id="ARBA00022801"/>
    </source>
</evidence>
<dbReference type="GO" id="GO:0005615">
    <property type="term" value="C:extracellular space"/>
    <property type="evidence" value="ECO:0007669"/>
    <property type="project" value="TreeGrafter"/>
</dbReference>
<evidence type="ECO:0000256" key="2">
    <source>
        <dbReference type="ARBA" id="ARBA00005988"/>
    </source>
</evidence>
<dbReference type="GO" id="GO:0006508">
    <property type="term" value="P:proteolysis"/>
    <property type="evidence" value="ECO:0007669"/>
    <property type="project" value="UniProtKB-KW"/>
</dbReference>
<organism evidence="11 12">
    <name type="scientific">Paenisporosarcina cavernae</name>
    <dbReference type="NCBI Taxonomy" id="2320858"/>
    <lineage>
        <taxon>Bacteria</taxon>
        <taxon>Bacillati</taxon>
        <taxon>Bacillota</taxon>
        <taxon>Bacilli</taxon>
        <taxon>Bacillales</taxon>
        <taxon>Caryophanaceae</taxon>
        <taxon>Paenisporosarcina</taxon>
    </lineage>
</organism>
<dbReference type="InterPro" id="IPR000834">
    <property type="entry name" value="Peptidase_M14"/>
</dbReference>
<feature type="signal peptide" evidence="9">
    <location>
        <begin position="1"/>
        <end position="25"/>
    </location>
</feature>
<dbReference type="PANTHER" id="PTHR11705:SF143">
    <property type="entry name" value="SLL0236 PROTEIN"/>
    <property type="match status" value="1"/>
</dbReference>
<keyword evidence="6" id="KW-0862">Zinc</keyword>
<gene>
    <name evidence="11" type="ORF">D3873_03185</name>
</gene>
<protein>
    <recommendedName>
        <fullName evidence="10">Peptidase M14 domain-containing protein</fullName>
    </recommendedName>
</protein>
<comment type="similarity">
    <text evidence="2 8">Belongs to the peptidase M14 family.</text>
</comment>
<dbReference type="PRINTS" id="PR00765">
    <property type="entry name" value="CRBOXYPTASEA"/>
</dbReference>
<keyword evidence="12" id="KW-1185">Reference proteome</keyword>
<evidence type="ECO:0000256" key="6">
    <source>
        <dbReference type="ARBA" id="ARBA00022833"/>
    </source>
</evidence>
<dbReference type="Proteomes" id="UP000265725">
    <property type="component" value="Chromosome"/>
</dbReference>
<name>A0A385YR92_9BACL</name>
<dbReference type="SUPFAM" id="SSF53187">
    <property type="entry name" value="Zn-dependent exopeptidases"/>
    <property type="match status" value="1"/>
</dbReference>
<dbReference type="SMART" id="SM00631">
    <property type="entry name" value="Zn_pept"/>
    <property type="match status" value="1"/>
</dbReference>
<evidence type="ECO:0000256" key="9">
    <source>
        <dbReference type="SAM" id="SignalP"/>
    </source>
</evidence>
<evidence type="ECO:0000256" key="7">
    <source>
        <dbReference type="ARBA" id="ARBA00023049"/>
    </source>
</evidence>
<evidence type="ECO:0000256" key="3">
    <source>
        <dbReference type="ARBA" id="ARBA00022670"/>
    </source>
</evidence>
<dbReference type="KEGG" id="paek:D3873_03185"/>
<reference evidence="12" key="1">
    <citation type="submission" date="2018-09" db="EMBL/GenBank/DDBJ databases">
        <authorList>
            <person name="Zhu H."/>
        </authorList>
    </citation>
    <scope>NUCLEOTIDE SEQUENCE [LARGE SCALE GENOMIC DNA]</scope>
    <source>
        <strain evidence="12">K2R23-3</strain>
    </source>
</reference>
<dbReference type="PANTHER" id="PTHR11705">
    <property type="entry name" value="PROTEASE FAMILY M14 CARBOXYPEPTIDASE A,B"/>
    <property type="match status" value="1"/>
</dbReference>
<sequence>MCRKIWYSALIVCFCKILFISPVKAEEQFVVEIEKGISIFVSPDSTSTILTVTSQKSNWTILHTSPNYFEVSNGEIQGYVKTKESHVLFPETVKKFEVYAASVPYYILKNGKLLEKGNIFPGVAWKRDGQTDEYHIIHVGNQLVYVPIEGTMPTSLEVNASAPRKAVIPTTLLAENHLPVFSPEGERLGTYPRSYPVAINGIDGEYAIVNFIGREAKVPFNLLYSKDLFQGAQTVSHSEMSFYTQVIHAMYPEFTELKQIGLSLEGRAIYALKIGKGKKEVLFDAALHAREHMTTNVLLEMMDSYSIHYRNNASWAGYKPREVLDKVAIWFVPMMNPDGVTLVQGGMKAVKNGELARKINGGSTNFARWKSNVRGVDLNNNFDSEWSALNVSAKKPAYHLYKGPKAFSEPESQALRDFINSRDFLSNMSYHTSGQVIYWFNWQKGSDLNRDVGLAGKVSRLTGYRVLDPMYLIGSGSSADWFIQEKKRPALTIEISPFVGDRPVPTSYWPAIWKQNHKVGMFIATEAASR</sequence>
<evidence type="ECO:0000256" key="1">
    <source>
        <dbReference type="ARBA" id="ARBA00001947"/>
    </source>
</evidence>
<dbReference type="InterPro" id="IPR057246">
    <property type="entry name" value="CARBOXYPEPT_ZN_1"/>
</dbReference>
<dbReference type="Gene3D" id="3.40.630.10">
    <property type="entry name" value="Zn peptidases"/>
    <property type="match status" value="1"/>
</dbReference>
<evidence type="ECO:0000256" key="4">
    <source>
        <dbReference type="ARBA" id="ARBA00022723"/>
    </source>
</evidence>